<reference evidence="1 2" key="1">
    <citation type="submission" date="2022-04" db="EMBL/GenBank/DDBJ databases">
        <title>Spirosoma sp. strain RP8 genome sequencing and assembly.</title>
        <authorList>
            <person name="Jung Y."/>
        </authorList>
    </citation>
    <scope>NUCLEOTIDE SEQUENCE [LARGE SCALE GENOMIC DNA]</scope>
    <source>
        <strain evidence="1 2">RP8</strain>
    </source>
</reference>
<keyword evidence="2" id="KW-1185">Reference proteome</keyword>
<comment type="caution">
    <text evidence="1">The sequence shown here is derived from an EMBL/GenBank/DDBJ whole genome shotgun (WGS) entry which is preliminary data.</text>
</comment>
<accession>A0ABT0HKN3</accession>
<evidence type="ECO:0000313" key="1">
    <source>
        <dbReference type="EMBL" id="MCK8492736.1"/>
    </source>
</evidence>
<gene>
    <name evidence="1" type="ORF">M0L20_12785</name>
</gene>
<evidence type="ECO:0000313" key="2">
    <source>
        <dbReference type="Proteomes" id="UP001202180"/>
    </source>
</evidence>
<dbReference type="EMBL" id="JALPRF010000002">
    <property type="protein sequence ID" value="MCK8492736.1"/>
    <property type="molecule type" value="Genomic_DNA"/>
</dbReference>
<protein>
    <submittedName>
        <fullName evidence="1">Uncharacterized protein</fullName>
    </submittedName>
</protein>
<organism evidence="1 2">
    <name type="scientific">Spirosoma liriopis</name>
    <dbReference type="NCBI Taxonomy" id="2937440"/>
    <lineage>
        <taxon>Bacteria</taxon>
        <taxon>Pseudomonadati</taxon>
        <taxon>Bacteroidota</taxon>
        <taxon>Cytophagia</taxon>
        <taxon>Cytophagales</taxon>
        <taxon>Cytophagaceae</taxon>
        <taxon>Spirosoma</taxon>
    </lineage>
</organism>
<proteinExistence type="predicted"/>
<dbReference type="Proteomes" id="UP001202180">
    <property type="component" value="Unassembled WGS sequence"/>
</dbReference>
<dbReference type="RefSeq" id="WP_248477332.1">
    <property type="nucleotide sequence ID" value="NZ_JALPRF010000002.1"/>
</dbReference>
<sequence length="116" mass="12349">MLDHEKSSDLLDSTMDVLNADTATSTPQSGTGVINSWLEELRKADNAADITNSLEQVKTQLESGEISAGELSELFTTLATQTVEFSTRLGSEGDIAYRLEGLASALRSLAGQLGNQ</sequence>
<name>A0ABT0HKN3_9BACT</name>